<evidence type="ECO:0000313" key="3">
    <source>
        <dbReference type="EMBL" id="CAB4911404.1"/>
    </source>
</evidence>
<dbReference type="InterPro" id="IPR013658">
    <property type="entry name" value="SGL"/>
</dbReference>
<protein>
    <submittedName>
        <fullName evidence="3">Unannotated protein</fullName>
    </submittedName>
</protein>
<dbReference type="Pfam" id="PF08450">
    <property type="entry name" value="SGL"/>
    <property type="match status" value="1"/>
</dbReference>
<reference evidence="3" key="1">
    <citation type="submission" date="2020-05" db="EMBL/GenBank/DDBJ databases">
        <authorList>
            <person name="Chiriac C."/>
            <person name="Salcher M."/>
            <person name="Ghai R."/>
            <person name="Kavagutti S V."/>
        </authorList>
    </citation>
    <scope>NUCLEOTIDE SEQUENCE</scope>
</reference>
<gene>
    <name evidence="3" type="ORF">UFOPK3564_01269</name>
</gene>
<keyword evidence="1" id="KW-0378">Hydrolase</keyword>
<evidence type="ECO:0000256" key="1">
    <source>
        <dbReference type="ARBA" id="ARBA00022801"/>
    </source>
</evidence>
<dbReference type="AlphaFoldDB" id="A0A6J7GVT1"/>
<accession>A0A6J7GVT1</accession>
<dbReference type="PRINTS" id="PR01790">
    <property type="entry name" value="SMP30FAMILY"/>
</dbReference>
<feature type="domain" description="SMP-30/Gluconolactonase/LRE-like region" evidence="2">
    <location>
        <begin position="17"/>
        <end position="269"/>
    </location>
</feature>
<evidence type="ECO:0000259" key="2">
    <source>
        <dbReference type="Pfam" id="PF08450"/>
    </source>
</evidence>
<dbReference type="GO" id="GO:0016787">
    <property type="term" value="F:hydrolase activity"/>
    <property type="evidence" value="ECO:0007669"/>
    <property type="project" value="UniProtKB-KW"/>
</dbReference>
<sequence length="299" mass="31528">MGAREISVLATGGSYFEGPRWRDGSWWTSDFYRHRVSRWTPHGEETVVVEVEGQPSGLGWLPDGALVVSSMKDRRLLRVADGGTTVLAELGEHCGGHLNDLVVDAAGHVFVGDFGFDLMGGGDTTGASLKRVDPDGTVTVVADGLRFPNGSVITDDGGTLIVGETMGNRYTAFDLAPDGELSNRRAWATFGPEVPDGTVEETIPQLVVAPDGCTLDAEGHLWAADATGGRVVRVAPGGELVDQIAAPDGLGVFACALGGEDGRTLLLCAAPDFYEHHRAGTREAQLLTTRVDVPHAGRP</sequence>
<dbReference type="Gene3D" id="2.120.10.30">
    <property type="entry name" value="TolB, C-terminal domain"/>
    <property type="match status" value="1"/>
</dbReference>
<dbReference type="InterPro" id="IPR005511">
    <property type="entry name" value="SMP-30"/>
</dbReference>
<proteinExistence type="predicted"/>
<dbReference type="EMBL" id="CAFBMK010000059">
    <property type="protein sequence ID" value="CAB4911404.1"/>
    <property type="molecule type" value="Genomic_DNA"/>
</dbReference>
<name>A0A6J7GVT1_9ZZZZ</name>
<dbReference type="SUPFAM" id="SSF63829">
    <property type="entry name" value="Calcium-dependent phosphotriesterase"/>
    <property type="match status" value="1"/>
</dbReference>
<dbReference type="InterPro" id="IPR051262">
    <property type="entry name" value="SMP-30/CGR1_Lactonase"/>
</dbReference>
<organism evidence="3">
    <name type="scientific">freshwater metagenome</name>
    <dbReference type="NCBI Taxonomy" id="449393"/>
    <lineage>
        <taxon>unclassified sequences</taxon>
        <taxon>metagenomes</taxon>
        <taxon>ecological metagenomes</taxon>
    </lineage>
</organism>
<dbReference type="PANTHER" id="PTHR47572">
    <property type="entry name" value="LIPOPROTEIN-RELATED"/>
    <property type="match status" value="1"/>
</dbReference>
<dbReference type="InterPro" id="IPR011042">
    <property type="entry name" value="6-blade_b-propeller_TolB-like"/>
</dbReference>
<dbReference type="PANTHER" id="PTHR47572:SF4">
    <property type="entry name" value="LACTONASE DRP35"/>
    <property type="match status" value="1"/>
</dbReference>